<dbReference type="EMBL" id="AZNF01000008">
    <property type="protein sequence ID" value="KID64474.1"/>
    <property type="molecule type" value="Genomic_DNA"/>
</dbReference>
<keyword evidence="1" id="KW-0732">Signal</keyword>
<dbReference type="HOGENOM" id="CLU_1875914_0_0_1"/>
<evidence type="ECO:0008006" key="4">
    <source>
        <dbReference type="Google" id="ProtNLM"/>
    </source>
</evidence>
<proteinExistence type="predicted"/>
<comment type="caution">
    <text evidence="2">The sequence shown here is derived from an EMBL/GenBank/DDBJ whole genome shotgun (WGS) entry which is preliminary data.</text>
</comment>
<dbReference type="VEuPathDB" id="FungiDB:MAN_06648"/>
<accession>A0A0B4G7V3</accession>
<feature type="signal peptide" evidence="1">
    <location>
        <begin position="1"/>
        <end position="20"/>
    </location>
</feature>
<feature type="chain" id="PRO_5002091458" description="Hydrophobin" evidence="1">
    <location>
        <begin position="21"/>
        <end position="149"/>
    </location>
</feature>
<gene>
    <name evidence="2" type="ORF">MAN_06648</name>
</gene>
<dbReference type="AlphaFoldDB" id="A0A0B4G7V3"/>
<organism evidence="2 3">
    <name type="scientific">Metarhizium anisopliae (strain ARSEF 549)</name>
    <dbReference type="NCBI Taxonomy" id="3151832"/>
    <lineage>
        <taxon>Eukaryota</taxon>
        <taxon>Fungi</taxon>
        <taxon>Dikarya</taxon>
        <taxon>Ascomycota</taxon>
        <taxon>Pezizomycotina</taxon>
        <taxon>Sordariomycetes</taxon>
        <taxon>Hypocreomycetidae</taxon>
        <taxon>Hypocreales</taxon>
        <taxon>Clavicipitaceae</taxon>
        <taxon>Metarhizium</taxon>
    </lineage>
</organism>
<evidence type="ECO:0000313" key="3">
    <source>
        <dbReference type="Proteomes" id="UP000031186"/>
    </source>
</evidence>
<protein>
    <recommendedName>
        <fullName evidence="4">Hydrophobin</fullName>
    </recommendedName>
</protein>
<dbReference type="Proteomes" id="UP000031186">
    <property type="component" value="Unassembled WGS sequence"/>
</dbReference>
<keyword evidence="3" id="KW-1185">Reference proteome</keyword>
<sequence length="149" mass="15772">MRMLWNLMPFILWVIGNFSAKRGAGDIGSIISNITAEDGALIAGNFSSACLLGEQTEKCRLQAIKAPIGIGGRLFKPRPATEKGSFCDKPKGQALEVQATTACCGSVSSGMHHDGLCVGLKTNAVGCSQFHRCCRLEHGSANKDDDACI</sequence>
<name>A0A0B4G7V3_METAF</name>
<feature type="non-terminal residue" evidence="2">
    <location>
        <position position="1"/>
    </location>
</feature>
<evidence type="ECO:0000256" key="1">
    <source>
        <dbReference type="SAM" id="SignalP"/>
    </source>
</evidence>
<reference evidence="2 3" key="1">
    <citation type="journal article" date="2014" name="Proc. Natl. Acad. Sci. U.S.A.">
        <title>Trajectory and genomic determinants of fungal-pathogen speciation and host adaptation.</title>
        <authorList>
            <person name="Hu X."/>
            <person name="Xiao G."/>
            <person name="Zheng P."/>
            <person name="Shang Y."/>
            <person name="Su Y."/>
            <person name="Zhang X."/>
            <person name="Liu X."/>
            <person name="Zhan S."/>
            <person name="St Leger R.J."/>
            <person name="Wang C."/>
        </authorList>
    </citation>
    <scope>NUCLEOTIDE SEQUENCE [LARGE SCALE GENOMIC DNA]</scope>
    <source>
        <strain evidence="2 3">ARSEF 549</strain>
    </source>
</reference>
<evidence type="ECO:0000313" key="2">
    <source>
        <dbReference type="EMBL" id="KID64474.1"/>
    </source>
</evidence>